<gene>
    <name evidence="6" type="primary">rbsD</name>
    <name evidence="7" type="ORF">AMD02_01325</name>
</gene>
<organism evidence="7">
    <name type="scientific">Halalkalibacterium halodurans</name>
    <name type="common">Bacillus halodurans</name>
    <dbReference type="NCBI Taxonomy" id="86665"/>
    <lineage>
        <taxon>Bacteria</taxon>
        <taxon>Bacillati</taxon>
        <taxon>Bacillota</taxon>
        <taxon>Bacilli</taxon>
        <taxon>Bacillales</taxon>
        <taxon>Bacillaceae</taxon>
        <taxon>Halalkalibacterium (ex Joshi et al. 2022)</taxon>
    </lineage>
</organism>
<dbReference type="InterPro" id="IPR023750">
    <property type="entry name" value="RbsD-like_sf"/>
</dbReference>
<comment type="pathway">
    <text evidence="6">Carbohydrate metabolism; D-ribose degradation; D-ribose 5-phosphate from beta-D-ribopyranose: step 1/2.</text>
</comment>
<dbReference type="EC" id="5.4.99.62" evidence="2 6"/>
<dbReference type="GO" id="GO:0062193">
    <property type="term" value="F:D-ribose pyranase activity"/>
    <property type="evidence" value="ECO:0007669"/>
    <property type="project" value="UniProtKB-EC"/>
</dbReference>
<evidence type="ECO:0000313" key="7">
    <source>
        <dbReference type="EMBL" id="KOO37635.1"/>
    </source>
</evidence>
<dbReference type="Gene3D" id="3.40.1650.10">
    <property type="entry name" value="RbsD-like domain"/>
    <property type="match status" value="1"/>
</dbReference>
<dbReference type="SUPFAM" id="SSF102546">
    <property type="entry name" value="RbsD-like"/>
    <property type="match status" value="1"/>
</dbReference>
<comment type="similarity">
    <text evidence="6">Belongs to the RbsD / FucU family. RbsD subfamily.</text>
</comment>
<dbReference type="PANTHER" id="PTHR37831">
    <property type="entry name" value="D-RIBOSE PYRANASE"/>
    <property type="match status" value="1"/>
</dbReference>
<comment type="subunit">
    <text evidence="6">Homodecamer.</text>
</comment>
<feature type="binding site" evidence="6">
    <location>
        <begin position="118"/>
        <end position="120"/>
    </location>
    <ligand>
        <name>substrate</name>
    </ligand>
</feature>
<evidence type="ECO:0000256" key="5">
    <source>
        <dbReference type="ARBA" id="ARBA00023277"/>
    </source>
</evidence>
<comment type="function">
    <text evidence="6">Catalyzes the interconversion of beta-pyran and beta-furan forms of D-ribose.</text>
</comment>
<comment type="catalytic activity">
    <reaction evidence="1 6">
        <text>beta-D-ribopyranose = beta-D-ribofuranose</text>
        <dbReference type="Rhea" id="RHEA:25432"/>
        <dbReference type="ChEBI" id="CHEBI:27476"/>
        <dbReference type="ChEBI" id="CHEBI:47002"/>
        <dbReference type="EC" id="5.4.99.62"/>
    </reaction>
</comment>
<accession>A0A4Y7WVP6</accession>
<dbReference type="EMBL" id="LILD01000001">
    <property type="protein sequence ID" value="KOO37635.1"/>
    <property type="molecule type" value="Genomic_DNA"/>
</dbReference>
<dbReference type="PANTHER" id="PTHR37831:SF1">
    <property type="entry name" value="D-RIBOSE PYRANASE"/>
    <property type="match status" value="1"/>
</dbReference>
<evidence type="ECO:0000256" key="2">
    <source>
        <dbReference type="ARBA" id="ARBA00012862"/>
    </source>
</evidence>
<protein>
    <recommendedName>
        <fullName evidence="2 6">D-ribose pyranase</fullName>
        <ecNumber evidence="2 6">5.4.99.62</ecNumber>
    </recommendedName>
</protein>
<reference evidence="7" key="1">
    <citation type="submission" date="2015-08" db="EMBL/GenBank/DDBJ databases">
        <title>Complete DNA Sequence of Pseudomonas syringae pv. actinidiae, the Causal Agent of Kiwifruit Canker Disease.</title>
        <authorList>
            <person name="Rikkerink E.H.A."/>
            <person name="Fineran P.C."/>
        </authorList>
    </citation>
    <scope>NUCLEOTIDE SEQUENCE</scope>
    <source>
        <strain evidence="7">DSM 13666</strain>
    </source>
</reference>
<dbReference type="UniPathway" id="UPA00916">
    <property type="reaction ID" value="UER00888"/>
</dbReference>
<dbReference type="GO" id="GO:0005829">
    <property type="term" value="C:cytosol"/>
    <property type="evidence" value="ECO:0007669"/>
    <property type="project" value="TreeGrafter"/>
</dbReference>
<dbReference type="PATRIC" id="fig|136160.3.peg.457"/>
<feature type="binding site" evidence="6">
    <location>
        <position position="96"/>
    </location>
    <ligand>
        <name>substrate</name>
    </ligand>
</feature>
<sequence>MKKHGVLNRDIARVLASLGHTDQIVIADCGLPIPEDVECIDVSLKQGVPSFVEVLAEILADMEVEGLIAAEEVKEQNPAVHRALTGTNIPIHYLPHEQFKGTTCKAKAVIRTGEVTPYANVILRSGVIF</sequence>
<evidence type="ECO:0000256" key="4">
    <source>
        <dbReference type="ARBA" id="ARBA00023235"/>
    </source>
</evidence>
<feature type="binding site" evidence="6">
    <location>
        <position position="28"/>
    </location>
    <ligand>
        <name>substrate</name>
    </ligand>
</feature>
<dbReference type="InterPro" id="IPR023064">
    <property type="entry name" value="D-ribose_pyranase"/>
</dbReference>
<dbReference type="HAMAP" id="MF_01661">
    <property type="entry name" value="D_rib_pyranase"/>
    <property type="match status" value="1"/>
</dbReference>
<evidence type="ECO:0000256" key="1">
    <source>
        <dbReference type="ARBA" id="ARBA00000223"/>
    </source>
</evidence>
<dbReference type="RefSeq" id="WP_053430178.1">
    <property type="nucleotide sequence ID" value="NZ_CP040441.1"/>
</dbReference>
<dbReference type="AlphaFoldDB" id="A0A0M0KFJ8"/>
<dbReference type="Pfam" id="PF05025">
    <property type="entry name" value="RbsD_FucU"/>
    <property type="match status" value="1"/>
</dbReference>
<dbReference type="GO" id="GO:0019303">
    <property type="term" value="P:D-ribose catabolic process"/>
    <property type="evidence" value="ECO:0007669"/>
    <property type="project" value="UniProtKB-UniRule"/>
</dbReference>
<evidence type="ECO:0000256" key="3">
    <source>
        <dbReference type="ARBA" id="ARBA00022490"/>
    </source>
</evidence>
<dbReference type="InterPro" id="IPR007721">
    <property type="entry name" value="RbsD_FucU"/>
</dbReference>
<keyword evidence="4 6" id="KW-0413">Isomerase</keyword>
<feature type="active site" description="Proton donor" evidence="6">
    <location>
        <position position="20"/>
    </location>
</feature>
<dbReference type="GO" id="GO:0016872">
    <property type="term" value="F:intramolecular lyase activity"/>
    <property type="evidence" value="ECO:0007669"/>
    <property type="project" value="UniProtKB-UniRule"/>
</dbReference>
<evidence type="ECO:0000256" key="6">
    <source>
        <dbReference type="HAMAP-Rule" id="MF_01661"/>
    </source>
</evidence>
<dbReference type="GeneID" id="87599278"/>
<keyword evidence="5 6" id="KW-0119">Carbohydrate metabolism</keyword>
<accession>A0A0M0KFJ8</accession>
<dbReference type="NCBIfam" id="NF008761">
    <property type="entry name" value="PRK11797.1"/>
    <property type="match status" value="1"/>
</dbReference>
<name>A0A0M0KFJ8_ALKHA</name>
<comment type="caution">
    <text evidence="7">The sequence shown here is derived from an EMBL/GenBank/DDBJ whole genome shotgun (WGS) entry which is preliminary data.</text>
</comment>
<proteinExistence type="inferred from homology"/>
<keyword evidence="3 6" id="KW-0963">Cytoplasm</keyword>
<comment type="subcellular location">
    <subcellularLocation>
        <location evidence="6">Cytoplasm</location>
    </subcellularLocation>
</comment>
<dbReference type="GO" id="GO:0048029">
    <property type="term" value="F:monosaccharide binding"/>
    <property type="evidence" value="ECO:0007669"/>
    <property type="project" value="InterPro"/>
</dbReference>